<sequence length="92" mass="9725">MGSSESNLSNAGGSNEEVAQRNQTARAVAVAIAGAVVIVGAVAIVGRSGLTKLVSSLGSKEKMMKAPGRDYQIPRKDFENSPADYFRDLRKK</sequence>
<dbReference type="Proteomes" id="UP000828048">
    <property type="component" value="Chromosome 10"/>
</dbReference>
<accession>A0ACB7XGL3</accession>
<evidence type="ECO:0000313" key="2">
    <source>
        <dbReference type="Proteomes" id="UP000828048"/>
    </source>
</evidence>
<reference evidence="1 2" key="1">
    <citation type="journal article" date="2021" name="Hortic Res">
        <title>High-quality reference genome and annotation aids understanding of berry development for evergreen blueberry (Vaccinium darrowii).</title>
        <authorList>
            <person name="Yu J."/>
            <person name="Hulse-Kemp A.M."/>
            <person name="Babiker E."/>
            <person name="Staton M."/>
        </authorList>
    </citation>
    <scope>NUCLEOTIDE SEQUENCE [LARGE SCALE GENOMIC DNA]</scope>
    <source>
        <strain evidence="2">cv. NJ 8807/NJ 8810</strain>
        <tissue evidence="1">Young leaf</tissue>
    </source>
</reference>
<organism evidence="1 2">
    <name type="scientific">Vaccinium darrowii</name>
    <dbReference type="NCBI Taxonomy" id="229202"/>
    <lineage>
        <taxon>Eukaryota</taxon>
        <taxon>Viridiplantae</taxon>
        <taxon>Streptophyta</taxon>
        <taxon>Embryophyta</taxon>
        <taxon>Tracheophyta</taxon>
        <taxon>Spermatophyta</taxon>
        <taxon>Magnoliopsida</taxon>
        <taxon>eudicotyledons</taxon>
        <taxon>Gunneridae</taxon>
        <taxon>Pentapetalae</taxon>
        <taxon>asterids</taxon>
        <taxon>Ericales</taxon>
        <taxon>Ericaceae</taxon>
        <taxon>Vaccinioideae</taxon>
        <taxon>Vaccinieae</taxon>
        <taxon>Vaccinium</taxon>
    </lineage>
</organism>
<keyword evidence="2" id="KW-1185">Reference proteome</keyword>
<evidence type="ECO:0000313" key="1">
    <source>
        <dbReference type="EMBL" id="KAH7839747.1"/>
    </source>
</evidence>
<proteinExistence type="predicted"/>
<dbReference type="EMBL" id="CM037160">
    <property type="protein sequence ID" value="KAH7839747.1"/>
    <property type="molecule type" value="Genomic_DNA"/>
</dbReference>
<comment type="caution">
    <text evidence="1">The sequence shown here is derived from an EMBL/GenBank/DDBJ whole genome shotgun (WGS) entry which is preliminary data.</text>
</comment>
<protein>
    <submittedName>
        <fullName evidence="1">Uncharacterized protein</fullName>
    </submittedName>
</protein>
<name>A0ACB7XGL3_9ERIC</name>
<gene>
    <name evidence="1" type="ORF">Vadar_008226</name>
</gene>